<dbReference type="InterPro" id="IPR001878">
    <property type="entry name" value="Znf_CCHC"/>
</dbReference>
<dbReference type="OrthoDB" id="6745853at2759"/>
<keyword evidence="2" id="KW-0808">Transferase</keyword>
<feature type="domain" description="Integrase catalytic" evidence="11">
    <location>
        <begin position="972"/>
        <end position="1134"/>
    </location>
</feature>
<dbReference type="InterPro" id="IPR043502">
    <property type="entry name" value="DNA/RNA_pol_sf"/>
</dbReference>
<sequence>MSDSIGHFDPAKEDIGSWFCRFEEFLLTKDIIEPVAGADAATHAAALTTYNNKKRAWLNRLLGPTAHHVLVIACAPDLPTAKSFTDLKNILVTHYRPTRNKNDERDTYFNRVQKPNETVSEFALGLRSLARYCEFGDILDSFLQSQFINKLWDSRVKDKVRDGAVNFTTLVANAAKHESDLRPENPTPADVNYVRHNPQRRRKWKPPQQGSFQNRRTPRDSGRPTPPSTASSGSSGGAGQKVNARCFNCNDMGHFSRDCPRKRRQRKVMNVEDTTEELSHLDLSLVETPLPVLAVSPSAFPERLLIDVKVNNVQMKMEIDTGAKASVIGRSTYLQHFAEAPLRPTRALTWGAPMRMLGQFDAKVSVGEQTATVPLSVVDRDFPSLFGLPWLQHFKSLPFRRRRPRRTRARRLNLAVHGRYRVDRDNRETAVDACDDIAFGIRGPPSPEGRGRAGVPGSATDTNRSSSSDPESFGEAGIMQLSGAVYRRSLRYADTGRSTPTIDMLSLVEGEIFCLLDMDQAYLQAPLSPESQEMTKINTPFGSFKWLRMPFGIASGPSEFQEIITTILANIQNIFIYLDDILLWGSTRETCLKTLEEVLARLEKHNIRLNVKKCKLLVSEVKYLGFQLNRFGSRPDPQRIEELKQMPLPQNQYAPHLAKILYPFHRLVKSADRKWEDVEQKAYDKALSAIGSQILVPYSLNKRLRLTTDASPVGAGCVLSHVTEDEREQPVAFASKTFTDAEKNYPVHEREAAAMIFGLKKFNTFLEGREFELVTDNAALVALFGDKSKLRAYAAQRLRRWGLMLGAHRYTIVRHRSKDIPHADYLSRHPCADDTPVESEVYWVMSTEENILVSAEEVASATAADPVLRRVRGYVQEGWPDRVTDEDLKPYHRRYLQLTVENGCVLWGVRVVMPATLRSRVLELLHETHPGVTRMTALARGYVWYPYLDADIEQKVRDCAVCRTLQVEKPHEQLVPWSWPTRRWQRVYIDFADYRGAVLLLGQDGHSKWPEVQILPNKTAATTVEALRTWFARWGLPEEVVADNGPPFASNEFKTFLEAHGVTLTHSPSFHPASNGQIERSVQSVKACLEKQLLDNASSARSLQHKIDSWLFAYRNTSHSVTKVTPAELFLGRRPRTKLSLVKPDQILKKRMARVGEKTKQDNPGSTSVFRPGDLVWVRSVVHRRILWLRGTVEAPVSLVSYEVAVNGKVRHVSTTHLSPRSPSATSFEGDPVARLFAPPVPETSIPDAPVVPVPGLPAPEEPSVVRPSSPPPGPPLETTPRVPEAAESPVVPQPVIPSSSRTTTPRAEGPSTSLASPPRRLTSMSTPTRSTTTFPSSMPPHVSRAGRRIVMPKHLSDFVPK</sequence>
<dbReference type="FunFam" id="1.10.340.70:FF:000003">
    <property type="entry name" value="Protein CBG25708"/>
    <property type="match status" value="1"/>
</dbReference>
<evidence type="ECO:0000256" key="1">
    <source>
        <dbReference type="ARBA" id="ARBA00012493"/>
    </source>
</evidence>
<protein>
    <recommendedName>
        <fullName evidence="1">RNA-directed DNA polymerase</fullName>
        <ecNumber evidence="1">2.7.7.49</ecNumber>
    </recommendedName>
</protein>
<dbReference type="Gene3D" id="3.10.20.370">
    <property type="match status" value="1"/>
</dbReference>
<evidence type="ECO:0000256" key="3">
    <source>
        <dbReference type="ARBA" id="ARBA00022695"/>
    </source>
</evidence>
<dbReference type="InterPro" id="IPR041373">
    <property type="entry name" value="RT_RNaseH"/>
</dbReference>
<dbReference type="RefSeq" id="XP_018325433.1">
    <property type="nucleotide sequence ID" value="XM_018469931.1"/>
</dbReference>
<keyword evidence="8" id="KW-0479">Metal-binding</keyword>
<evidence type="ECO:0000259" key="10">
    <source>
        <dbReference type="PROSITE" id="PS50158"/>
    </source>
</evidence>
<dbReference type="InterPro" id="IPR012337">
    <property type="entry name" value="RNaseH-like_sf"/>
</dbReference>
<dbReference type="GO" id="GO:0004519">
    <property type="term" value="F:endonuclease activity"/>
    <property type="evidence" value="ECO:0007669"/>
    <property type="project" value="UniProtKB-KW"/>
</dbReference>
<dbReference type="InterPro" id="IPR050951">
    <property type="entry name" value="Retrovirus_Pol_polyprotein"/>
</dbReference>
<dbReference type="Pfam" id="PF17921">
    <property type="entry name" value="Integrase_H2C2"/>
    <property type="match status" value="1"/>
</dbReference>
<evidence type="ECO:0000256" key="4">
    <source>
        <dbReference type="ARBA" id="ARBA00022722"/>
    </source>
</evidence>
<dbReference type="InParanoid" id="A0A1W4WZ57"/>
<keyword evidence="3" id="KW-0548">Nucleotidyltransferase</keyword>
<keyword evidence="4" id="KW-0540">Nuclease</keyword>
<dbReference type="InterPro" id="IPR036875">
    <property type="entry name" value="Znf_CCHC_sf"/>
</dbReference>
<dbReference type="SUPFAM" id="SSF57756">
    <property type="entry name" value="Retrovirus zinc finger-like domains"/>
    <property type="match status" value="1"/>
</dbReference>
<dbReference type="PANTHER" id="PTHR37984:SF5">
    <property type="entry name" value="PROTEIN NYNRIN-LIKE"/>
    <property type="match status" value="1"/>
</dbReference>
<dbReference type="GeneID" id="108737207"/>
<evidence type="ECO:0000256" key="2">
    <source>
        <dbReference type="ARBA" id="ARBA00022679"/>
    </source>
</evidence>
<dbReference type="CDD" id="cd09274">
    <property type="entry name" value="RNase_HI_RT_Ty3"/>
    <property type="match status" value="1"/>
</dbReference>
<feature type="compositionally biased region" description="Polar residues" evidence="9">
    <location>
        <begin position="459"/>
        <end position="470"/>
    </location>
</feature>
<dbReference type="GO" id="GO:0008270">
    <property type="term" value="F:zinc ion binding"/>
    <property type="evidence" value="ECO:0007669"/>
    <property type="project" value="UniProtKB-KW"/>
</dbReference>
<dbReference type="PROSITE" id="PS50994">
    <property type="entry name" value="INTEGRASE"/>
    <property type="match status" value="1"/>
</dbReference>
<dbReference type="Gene3D" id="1.10.340.70">
    <property type="match status" value="1"/>
</dbReference>
<evidence type="ECO:0000259" key="11">
    <source>
        <dbReference type="PROSITE" id="PS50994"/>
    </source>
</evidence>
<dbReference type="FunFam" id="3.30.420.10:FF:000063">
    <property type="entry name" value="Retrovirus-related Pol polyprotein from transposon 297-like Protein"/>
    <property type="match status" value="1"/>
</dbReference>
<name>A0A1W4WZ57_AGRPL</name>
<evidence type="ECO:0000313" key="12">
    <source>
        <dbReference type="Proteomes" id="UP000192223"/>
    </source>
</evidence>
<dbReference type="FunFam" id="3.10.20.370:FF:000001">
    <property type="entry name" value="Retrovirus-related Pol polyprotein from transposon 17.6-like protein"/>
    <property type="match status" value="1"/>
</dbReference>
<dbReference type="GO" id="GO:0042575">
    <property type="term" value="C:DNA polymerase complex"/>
    <property type="evidence" value="ECO:0007669"/>
    <property type="project" value="UniProtKB-ARBA"/>
</dbReference>
<evidence type="ECO:0000313" key="13">
    <source>
        <dbReference type="RefSeq" id="XP_018325433.1"/>
    </source>
</evidence>
<keyword evidence="7" id="KW-0695">RNA-directed DNA polymerase</keyword>
<dbReference type="PROSITE" id="PS50158">
    <property type="entry name" value="ZF_CCHC"/>
    <property type="match status" value="1"/>
</dbReference>
<dbReference type="InterPro" id="IPR000477">
    <property type="entry name" value="RT_dom"/>
</dbReference>
<feature type="compositionally biased region" description="Pro residues" evidence="9">
    <location>
        <begin position="1250"/>
        <end position="1261"/>
    </location>
</feature>
<dbReference type="STRING" id="224129.A0A1W4WZ57"/>
<dbReference type="GO" id="GO:0015074">
    <property type="term" value="P:DNA integration"/>
    <property type="evidence" value="ECO:0007669"/>
    <property type="project" value="InterPro"/>
</dbReference>
<dbReference type="Gene3D" id="4.10.60.10">
    <property type="entry name" value="Zinc finger, CCHC-type"/>
    <property type="match status" value="1"/>
</dbReference>
<accession>A0A1W4WZ57</accession>
<dbReference type="SUPFAM" id="SSF50630">
    <property type="entry name" value="Acid proteases"/>
    <property type="match status" value="1"/>
</dbReference>
<evidence type="ECO:0000256" key="8">
    <source>
        <dbReference type="PROSITE-ProRule" id="PRU00047"/>
    </source>
</evidence>
<dbReference type="GO" id="GO:0003964">
    <property type="term" value="F:RNA-directed DNA polymerase activity"/>
    <property type="evidence" value="ECO:0007669"/>
    <property type="project" value="UniProtKB-KW"/>
</dbReference>
<dbReference type="Gene3D" id="2.40.70.10">
    <property type="entry name" value="Acid Proteases"/>
    <property type="match status" value="1"/>
</dbReference>
<dbReference type="InterPro" id="IPR043128">
    <property type="entry name" value="Rev_trsase/Diguanyl_cyclase"/>
</dbReference>
<dbReference type="Gene3D" id="3.30.420.10">
    <property type="entry name" value="Ribonuclease H-like superfamily/Ribonuclease H"/>
    <property type="match status" value="1"/>
</dbReference>
<feature type="region of interest" description="Disordered" evidence="9">
    <location>
        <begin position="176"/>
        <end position="239"/>
    </location>
</feature>
<gene>
    <name evidence="13" type="primary">LOC108737207</name>
</gene>
<organism evidence="12 13">
    <name type="scientific">Agrilus planipennis</name>
    <name type="common">Emerald ash borer</name>
    <name type="synonym">Agrilus marcopoli</name>
    <dbReference type="NCBI Taxonomy" id="224129"/>
    <lineage>
        <taxon>Eukaryota</taxon>
        <taxon>Metazoa</taxon>
        <taxon>Ecdysozoa</taxon>
        <taxon>Arthropoda</taxon>
        <taxon>Hexapoda</taxon>
        <taxon>Insecta</taxon>
        <taxon>Pterygota</taxon>
        <taxon>Neoptera</taxon>
        <taxon>Endopterygota</taxon>
        <taxon>Coleoptera</taxon>
        <taxon>Polyphaga</taxon>
        <taxon>Elateriformia</taxon>
        <taxon>Buprestoidea</taxon>
        <taxon>Buprestidae</taxon>
        <taxon>Agrilinae</taxon>
        <taxon>Agrilus</taxon>
    </lineage>
</organism>
<proteinExistence type="predicted"/>
<reference evidence="13" key="1">
    <citation type="submission" date="2025-08" db="UniProtKB">
        <authorList>
            <consortium name="RefSeq"/>
        </authorList>
    </citation>
    <scope>IDENTIFICATION</scope>
    <source>
        <tissue evidence="13">Entire body</tissue>
    </source>
</reference>
<dbReference type="SUPFAM" id="SSF53098">
    <property type="entry name" value="Ribonuclease H-like"/>
    <property type="match status" value="1"/>
</dbReference>
<keyword evidence="8" id="KW-0862">Zinc</keyword>
<dbReference type="SMART" id="SM00343">
    <property type="entry name" value="ZnF_C2HC"/>
    <property type="match status" value="1"/>
</dbReference>
<dbReference type="GO" id="GO:0003676">
    <property type="term" value="F:nucleic acid binding"/>
    <property type="evidence" value="ECO:0007669"/>
    <property type="project" value="InterPro"/>
</dbReference>
<evidence type="ECO:0000256" key="7">
    <source>
        <dbReference type="ARBA" id="ARBA00022918"/>
    </source>
</evidence>
<dbReference type="Gene3D" id="3.10.10.10">
    <property type="entry name" value="HIV Type 1 Reverse Transcriptase, subunit A, domain 1"/>
    <property type="match status" value="1"/>
</dbReference>
<keyword evidence="12" id="KW-1185">Reference proteome</keyword>
<dbReference type="InterPro" id="IPR036397">
    <property type="entry name" value="RNaseH_sf"/>
</dbReference>
<dbReference type="InterPro" id="IPR041588">
    <property type="entry name" value="Integrase_H2C2"/>
</dbReference>
<evidence type="ECO:0000256" key="9">
    <source>
        <dbReference type="SAM" id="MobiDB-lite"/>
    </source>
</evidence>
<dbReference type="InterPro" id="IPR001584">
    <property type="entry name" value="Integrase_cat-core"/>
</dbReference>
<dbReference type="SUPFAM" id="SSF56672">
    <property type="entry name" value="DNA/RNA polymerases"/>
    <property type="match status" value="1"/>
</dbReference>
<dbReference type="Gene3D" id="3.30.70.270">
    <property type="match status" value="1"/>
</dbReference>
<dbReference type="InterPro" id="IPR021109">
    <property type="entry name" value="Peptidase_aspartic_dom_sf"/>
</dbReference>
<keyword evidence="8" id="KW-0863">Zinc-finger</keyword>
<dbReference type="PANTHER" id="PTHR37984">
    <property type="entry name" value="PROTEIN CBG26694"/>
    <property type="match status" value="1"/>
</dbReference>
<feature type="compositionally biased region" description="Polar residues" evidence="9">
    <location>
        <begin position="1302"/>
        <end position="1316"/>
    </location>
</feature>
<feature type="compositionally biased region" description="Pro residues" evidence="9">
    <location>
        <begin position="1269"/>
        <end position="1278"/>
    </location>
</feature>
<feature type="compositionally biased region" description="Low complexity" evidence="9">
    <location>
        <begin position="1317"/>
        <end position="1341"/>
    </location>
</feature>
<dbReference type="EC" id="2.7.7.49" evidence="1"/>
<feature type="region of interest" description="Disordered" evidence="9">
    <location>
        <begin position="1247"/>
        <end position="1347"/>
    </location>
</feature>
<dbReference type="Proteomes" id="UP000192223">
    <property type="component" value="Unplaced"/>
</dbReference>
<dbReference type="KEGG" id="apln:108737207"/>
<keyword evidence="5" id="KW-0255">Endonuclease</keyword>
<dbReference type="GO" id="GO:0016787">
    <property type="term" value="F:hydrolase activity"/>
    <property type="evidence" value="ECO:0007669"/>
    <property type="project" value="UniProtKB-KW"/>
</dbReference>
<dbReference type="Pfam" id="PF17917">
    <property type="entry name" value="RT_RNaseH"/>
    <property type="match status" value="1"/>
</dbReference>
<feature type="region of interest" description="Disordered" evidence="9">
    <location>
        <begin position="438"/>
        <end position="474"/>
    </location>
</feature>
<evidence type="ECO:0000256" key="6">
    <source>
        <dbReference type="ARBA" id="ARBA00022801"/>
    </source>
</evidence>
<evidence type="ECO:0000256" key="5">
    <source>
        <dbReference type="ARBA" id="ARBA00022759"/>
    </source>
</evidence>
<dbReference type="CDD" id="cd01647">
    <property type="entry name" value="RT_LTR"/>
    <property type="match status" value="1"/>
</dbReference>
<dbReference type="Pfam" id="PF00098">
    <property type="entry name" value="zf-CCHC"/>
    <property type="match status" value="1"/>
</dbReference>
<keyword evidence="6" id="KW-0378">Hydrolase</keyword>
<feature type="domain" description="CCHC-type" evidence="10">
    <location>
        <begin position="245"/>
        <end position="261"/>
    </location>
</feature>
<dbReference type="Pfam" id="PF00078">
    <property type="entry name" value="RVT_1"/>
    <property type="match status" value="1"/>
</dbReference>
<dbReference type="FunFam" id="3.30.70.270:FF:000003">
    <property type="entry name" value="Transposon Ty3-G Gag-Pol polyprotein"/>
    <property type="match status" value="1"/>
</dbReference>